<dbReference type="Pfam" id="PF04237">
    <property type="entry name" value="YjbR"/>
    <property type="match status" value="1"/>
</dbReference>
<dbReference type="PANTHER" id="PTHR35145:SF1">
    <property type="entry name" value="CYTOPLASMIC PROTEIN"/>
    <property type="match status" value="1"/>
</dbReference>
<name>A0ABV4CBT5_9PSEU</name>
<dbReference type="GO" id="GO:0003677">
    <property type="term" value="F:DNA binding"/>
    <property type="evidence" value="ECO:0007669"/>
    <property type="project" value="UniProtKB-KW"/>
</dbReference>
<dbReference type="EMBL" id="JBGEHV010000001">
    <property type="protein sequence ID" value="MEY8037983.1"/>
    <property type="molecule type" value="Genomic_DNA"/>
</dbReference>
<dbReference type="Gene3D" id="3.90.1150.30">
    <property type="match status" value="1"/>
</dbReference>
<dbReference type="Proteomes" id="UP001564626">
    <property type="component" value="Unassembled WGS sequence"/>
</dbReference>
<keyword evidence="1" id="KW-0238">DNA-binding</keyword>
<evidence type="ECO:0000313" key="2">
    <source>
        <dbReference type="Proteomes" id="UP001564626"/>
    </source>
</evidence>
<proteinExistence type="predicted"/>
<gene>
    <name evidence="1" type="ORF">AB8O55_01095</name>
</gene>
<sequence length="132" mass="14358">MPDRDPPAGALTGQALQHLARSAAAGLPGVTRGRPFVDKLDVHKVAGKVFLIVTDDPDERIITVKSEPEQARTLRHSYPSIVAGRYLNKDHWISVGAGRGITAEFVEDCVTGSYDLVLDTVPHRRRPRGANP</sequence>
<dbReference type="SUPFAM" id="SSF142906">
    <property type="entry name" value="YjbR-like"/>
    <property type="match status" value="1"/>
</dbReference>
<reference evidence="1 2" key="1">
    <citation type="submission" date="2024-08" db="EMBL/GenBank/DDBJ databases">
        <title>Genome mining of Saccharopolyspora cebuensis PGLac3 from Nigerian medicinal plant.</title>
        <authorList>
            <person name="Ezeobiora C.E."/>
            <person name="Igbokwe N.H."/>
            <person name="Amin D.H."/>
            <person name="Mendie U.E."/>
        </authorList>
    </citation>
    <scope>NUCLEOTIDE SEQUENCE [LARGE SCALE GENOMIC DNA]</scope>
    <source>
        <strain evidence="1 2">PGLac3</strain>
    </source>
</reference>
<dbReference type="RefSeq" id="WP_345366244.1">
    <property type="nucleotide sequence ID" value="NZ_BAABII010000016.1"/>
</dbReference>
<comment type="caution">
    <text evidence="1">The sequence shown here is derived from an EMBL/GenBank/DDBJ whole genome shotgun (WGS) entry which is preliminary data.</text>
</comment>
<dbReference type="InterPro" id="IPR058532">
    <property type="entry name" value="YjbR/MT2646/Rv2570-like"/>
</dbReference>
<keyword evidence="2" id="KW-1185">Reference proteome</keyword>
<dbReference type="InterPro" id="IPR038056">
    <property type="entry name" value="YjbR-like_sf"/>
</dbReference>
<dbReference type="PANTHER" id="PTHR35145">
    <property type="entry name" value="CYTOPLASMIC PROTEIN-RELATED"/>
    <property type="match status" value="1"/>
</dbReference>
<dbReference type="InterPro" id="IPR007351">
    <property type="entry name" value="YjbR"/>
</dbReference>
<evidence type="ECO:0000313" key="1">
    <source>
        <dbReference type="EMBL" id="MEY8037983.1"/>
    </source>
</evidence>
<organism evidence="1 2">
    <name type="scientific">Saccharopolyspora cebuensis</name>
    <dbReference type="NCBI Taxonomy" id="418759"/>
    <lineage>
        <taxon>Bacteria</taxon>
        <taxon>Bacillati</taxon>
        <taxon>Actinomycetota</taxon>
        <taxon>Actinomycetes</taxon>
        <taxon>Pseudonocardiales</taxon>
        <taxon>Pseudonocardiaceae</taxon>
        <taxon>Saccharopolyspora</taxon>
    </lineage>
</organism>
<accession>A0ABV4CBT5</accession>
<protein>
    <submittedName>
        <fullName evidence="1">MmcQ/YjbR family DNA-binding protein</fullName>
    </submittedName>
</protein>